<feature type="region of interest" description="Disordered" evidence="1">
    <location>
        <begin position="71"/>
        <end position="91"/>
    </location>
</feature>
<sequence>MKKYFRLIWRAVIIFLTLPLFLAKKSAAKIEHSNIQGITKPTIRIMMAIGVSFQIFWIILLLSFVLTPATPQSNNQPQTTQTPTTQENLTDLTKPLTTEDRLWQAVDNGLKKRDNINIYYDPADKIVIIEHTDENPYSAESFVKQAYSILVLYGQEAFNIDDVNAINVQNKTALTDEYGKKNIENGVIIEMTKENFSKFEWKNLEYQQINTRIQTASDIYRIHPAIQKEIKDESKLYLVLQYSD</sequence>
<dbReference type="AlphaFoldDB" id="A0A1G2PT51"/>
<keyword evidence="2" id="KW-1133">Transmembrane helix</keyword>
<feature type="transmembrane region" description="Helical" evidence="2">
    <location>
        <begin position="43"/>
        <end position="66"/>
    </location>
</feature>
<accession>A0A1G2PT51</accession>
<reference evidence="3 4" key="1">
    <citation type="journal article" date="2016" name="Nat. Commun.">
        <title>Thousands of microbial genomes shed light on interconnected biogeochemical processes in an aquifer system.</title>
        <authorList>
            <person name="Anantharaman K."/>
            <person name="Brown C.T."/>
            <person name="Hug L.A."/>
            <person name="Sharon I."/>
            <person name="Castelle C.J."/>
            <person name="Probst A.J."/>
            <person name="Thomas B.C."/>
            <person name="Singh A."/>
            <person name="Wilkins M.J."/>
            <person name="Karaoz U."/>
            <person name="Brodie E.L."/>
            <person name="Williams K.H."/>
            <person name="Hubbard S.S."/>
            <person name="Banfield J.F."/>
        </authorList>
    </citation>
    <scope>NUCLEOTIDE SEQUENCE [LARGE SCALE GENOMIC DNA]</scope>
</reference>
<evidence type="ECO:0000313" key="3">
    <source>
        <dbReference type="EMBL" id="OHA51520.1"/>
    </source>
</evidence>
<feature type="compositionally biased region" description="Low complexity" evidence="1">
    <location>
        <begin position="71"/>
        <end position="86"/>
    </location>
</feature>
<organism evidence="3 4">
    <name type="scientific">Candidatus Terrybacteria bacterium RIFCSPLOWO2_01_FULL_40_23</name>
    <dbReference type="NCBI Taxonomy" id="1802366"/>
    <lineage>
        <taxon>Bacteria</taxon>
        <taxon>Candidatus Terryibacteriota</taxon>
    </lineage>
</organism>
<keyword evidence="2" id="KW-0812">Transmembrane</keyword>
<keyword evidence="2" id="KW-0472">Membrane</keyword>
<evidence type="ECO:0000256" key="2">
    <source>
        <dbReference type="SAM" id="Phobius"/>
    </source>
</evidence>
<evidence type="ECO:0000256" key="1">
    <source>
        <dbReference type="SAM" id="MobiDB-lite"/>
    </source>
</evidence>
<comment type="caution">
    <text evidence="3">The sequence shown here is derived from an EMBL/GenBank/DDBJ whole genome shotgun (WGS) entry which is preliminary data.</text>
</comment>
<protein>
    <submittedName>
        <fullName evidence="3">Uncharacterized protein</fullName>
    </submittedName>
</protein>
<dbReference type="Proteomes" id="UP000176951">
    <property type="component" value="Unassembled WGS sequence"/>
</dbReference>
<dbReference type="EMBL" id="MHSW01000021">
    <property type="protein sequence ID" value="OHA51520.1"/>
    <property type="molecule type" value="Genomic_DNA"/>
</dbReference>
<gene>
    <name evidence="3" type="ORF">A3A97_03595</name>
</gene>
<evidence type="ECO:0000313" key="4">
    <source>
        <dbReference type="Proteomes" id="UP000176951"/>
    </source>
</evidence>
<proteinExistence type="predicted"/>
<name>A0A1G2PT51_9BACT</name>